<evidence type="ECO:0000256" key="3">
    <source>
        <dbReference type="ARBA" id="ARBA00022771"/>
    </source>
</evidence>
<evidence type="ECO:0000256" key="4">
    <source>
        <dbReference type="ARBA" id="ARBA00022833"/>
    </source>
</evidence>
<dbReference type="InterPro" id="IPR036236">
    <property type="entry name" value="Znf_C2H2_sf"/>
</dbReference>
<dbReference type="PANTHER" id="PTHR24403">
    <property type="entry name" value="ZINC FINGER PROTEIN"/>
    <property type="match status" value="1"/>
</dbReference>
<feature type="region of interest" description="Disordered" evidence="6">
    <location>
        <begin position="701"/>
        <end position="735"/>
    </location>
</feature>
<comment type="caution">
    <text evidence="8">The sequence shown here is derived from an EMBL/GenBank/DDBJ whole genome shotgun (WGS) entry which is preliminary data.</text>
</comment>
<dbReference type="GO" id="GO:0008270">
    <property type="term" value="F:zinc ion binding"/>
    <property type="evidence" value="ECO:0007669"/>
    <property type="project" value="UniProtKB-KW"/>
</dbReference>
<evidence type="ECO:0000313" key="8">
    <source>
        <dbReference type="EMBL" id="KAK2723753.1"/>
    </source>
</evidence>
<dbReference type="PROSITE" id="PS00028">
    <property type="entry name" value="ZINC_FINGER_C2H2_1"/>
    <property type="match status" value="1"/>
</dbReference>
<sequence length="821" mass="93226">MEDLYFGTKQKSLYLKQGELQQYPLFLSLLTDQVKTSNVSSTTVTTSCAPTQGSKISNFQTVKTDGTMPLLPIDTYEDMFQEVVRKFYGENVVAIEAPSEPTSSSINNDFSIILSDYGKDVLDGQSIVPSQGDQPTAVNQLDDNNVDNAELSVKKKKQKRNKSGTFVRLSTEWVENEETLAWTISKIAAYSSVHKVFRCFECGSIGFLARIAEHWLGSHGNIKVFECTKCPYTSAWARCIRMHISVAHSEQGSDNLIWRENHVLKDVTRYLLALKNKIDSLEDTGKLEKKYSCQYCQYQTDRRDLYTRHESIHKNTKPFECFVCSKEFNRADHCKKHFLRMHKDVEYDVNRIRKPISTTPKEDRNVSTVNERNNSAEPSQDSTKDLNPTLLPTETIYIPEFENSFENKGQQLILRKCVVEEANSESLITDNSRVVRDVTVSSAGPTRETIRDNILIRENPHLQQVIRENVHLVRENASRENVYIMRDNSHLVMRDSRDSNFLAIVRDPAIMRSSSVLVRDADFSDAFREGEKKNRVLGGQLAGHAGNQLLGLVEEMSAPKESARTLPPVRELREPLLYRNEQREVQSIREIPELLNLQPQPSLQLLQTPLQVIATNSGSPTSTNQLYQLVTLASLQNTNGLLGLTGQPQPTAIAVQPKTQPGATIHYSPVVFPQATFSSASVKETQLKNAVETLVRNATQTQEIQNTPSPSKMEEDPIQSVQMTPTSITKEPSQSKLKKKLKEKLYSCTYCTWKGVDNWCLKRHLNTHIRPFLCVLCDYKAARSERLSTHMQKVHNKRICTRCSFITNDQESLSQHMKESH</sequence>
<feature type="domain" description="C2H2-type" evidence="7">
    <location>
        <begin position="291"/>
        <end position="318"/>
    </location>
</feature>
<organism evidence="8 9">
    <name type="scientific">Artemia franciscana</name>
    <name type="common">Brine shrimp</name>
    <name type="synonym">Artemia sanfranciscana</name>
    <dbReference type="NCBI Taxonomy" id="6661"/>
    <lineage>
        <taxon>Eukaryota</taxon>
        <taxon>Metazoa</taxon>
        <taxon>Ecdysozoa</taxon>
        <taxon>Arthropoda</taxon>
        <taxon>Crustacea</taxon>
        <taxon>Branchiopoda</taxon>
        <taxon>Anostraca</taxon>
        <taxon>Artemiidae</taxon>
        <taxon>Artemia</taxon>
    </lineage>
</organism>
<dbReference type="GO" id="GO:0005634">
    <property type="term" value="C:nucleus"/>
    <property type="evidence" value="ECO:0007669"/>
    <property type="project" value="TreeGrafter"/>
</dbReference>
<evidence type="ECO:0000256" key="5">
    <source>
        <dbReference type="PROSITE-ProRule" id="PRU00042"/>
    </source>
</evidence>
<dbReference type="SUPFAM" id="SSF57667">
    <property type="entry name" value="beta-beta-alpha zinc fingers"/>
    <property type="match status" value="1"/>
</dbReference>
<keyword evidence="1" id="KW-0479">Metal-binding</keyword>
<name>A0AA88I9A5_ARTSF</name>
<dbReference type="Proteomes" id="UP001187531">
    <property type="component" value="Unassembled WGS sequence"/>
</dbReference>
<gene>
    <name evidence="8" type="ORF">QYM36_002186</name>
</gene>
<feature type="compositionally biased region" description="Polar residues" evidence="6">
    <location>
        <begin position="366"/>
        <end position="381"/>
    </location>
</feature>
<evidence type="ECO:0000256" key="1">
    <source>
        <dbReference type="ARBA" id="ARBA00022723"/>
    </source>
</evidence>
<feature type="domain" description="C2H2-type" evidence="7">
    <location>
        <begin position="319"/>
        <end position="347"/>
    </location>
</feature>
<dbReference type="PANTHER" id="PTHR24403:SF67">
    <property type="entry name" value="FI01116P-RELATED"/>
    <property type="match status" value="1"/>
</dbReference>
<dbReference type="Gene3D" id="3.30.160.60">
    <property type="entry name" value="Classic Zinc Finger"/>
    <property type="match status" value="2"/>
</dbReference>
<evidence type="ECO:0000256" key="6">
    <source>
        <dbReference type="SAM" id="MobiDB-lite"/>
    </source>
</evidence>
<dbReference type="InterPro" id="IPR050688">
    <property type="entry name" value="Zinc_finger/UBP_domain"/>
</dbReference>
<accession>A0AA88I9A5</accession>
<proteinExistence type="predicted"/>
<keyword evidence="9" id="KW-1185">Reference proteome</keyword>
<evidence type="ECO:0000259" key="7">
    <source>
        <dbReference type="PROSITE" id="PS50157"/>
    </source>
</evidence>
<evidence type="ECO:0000256" key="2">
    <source>
        <dbReference type="ARBA" id="ARBA00022737"/>
    </source>
</evidence>
<evidence type="ECO:0000313" key="9">
    <source>
        <dbReference type="Proteomes" id="UP001187531"/>
    </source>
</evidence>
<keyword evidence="4" id="KW-0862">Zinc</keyword>
<dbReference type="AlphaFoldDB" id="A0AA88I9A5"/>
<feature type="compositionally biased region" description="Polar residues" evidence="6">
    <location>
        <begin position="719"/>
        <end position="735"/>
    </location>
</feature>
<reference evidence="8" key="1">
    <citation type="submission" date="2023-07" db="EMBL/GenBank/DDBJ databases">
        <title>Chromosome-level genome assembly of Artemia franciscana.</title>
        <authorList>
            <person name="Jo E."/>
        </authorList>
    </citation>
    <scope>NUCLEOTIDE SEQUENCE</scope>
    <source>
        <tissue evidence="8">Whole body</tissue>
    </source>
</reference>
<keyword evidence="3 5" id="KW-0863">Zinc-finger</keyword>
<feature type="compositionally biased region" description="Polar residues" evidence="6">
    <location>
        <begin position="701"/>
        <end position="710"/>
    </location>
</feature>
<dbReference type="EMBL" id="JAVRJZ010000004">
    <property type="protein sequence ID" value="KAK2723753.1"/>
    <property type="molecule type" value="Genomic_DNA"/>
</dbReference>
<dbReference type="InterPro" id="IPR013087">
    <property type="entry name" value="Znf_C2H2_type"/>
</dbReference>
<keyword evidence="2" id="KW-0677">Repeat</keyword>
<feature type="region of interest" description="Disordered" evidence="6">
    <location>
        <begin position="356"/>
        <end position="388"/>
    </location>
</feature>
<dbReference type="GO" id="GO:0045944">
    <property type="term" value="P:positive regulation of transcription by RNA polymerase II"/>
    <property type="evidence" value="ECO:0007669"/>
    <property type="project" value="TreeGrafter"/>
</dbReference>
<dbReference type="SMART" id="SM00355">
    <property type="entry name" value="ZnF_C2H2"/>
    <property type="match status" value="7"/>
</dbReference>
<protein>
    <recommendedName>
        <fullName evidence="7">C2H2-type domain-containing protein</fullName>
    </recommendedName>
</protein>
<dbReference type="PROSITE" id="PS50157">
    <property type="entry name" value="ZINC_FINGER_C2H2_2"/>
    <property type="match status" value="2"/>
</dbReference>